<feature type="non-terminal residue" evidence="1">
    <location>
        <position position="1"/>
    </location>
</feature>
<dbReference type="EMBL" id="CP111023">
    <property type="protein sequence ID" value="WAR21806.1"/>
    <property type="molecule type" value="Genomic_DNA"/>
</dbReference>
<protein>
    <submittedName>
        <fullName evidence="1">Uncharacterized protein</fullName>
    </submittedName>
</protein>
<sequence length="345" mass="37551">FWDKTWSEEPVPCKSLEDRKAARLAGNLQVPKSDLEKPQHDLEEAIKLLCDSEDASSYQYGSEICSKPGNTVQNTVKHPNSDASVMNKCPANPDASAQSSEAIDKAVHELMTFNQVRPVASICDTPARQHSALTPLDEGFVKAAAKSKPLAPVKIAKPRAVSQEIGLMGSDHPHVYANKRCRVAYTPPKSSTADKTSVLVDNASGSVHNAGVLASSQRCEQVEAMQEKQARLAGWFSKQSAVVHKQAISAFAKEQRRKRKAMNTPEYFKRAAKCAKLAPLVVVAAPELVSAHRVTAPSAVSALRVTASARPVKRPSKERIILKVNKGKNSYWTSRRVVNPGRRGS</sequence>
<evidence type="ECO:0000313" key="1">
    <source>
        <dbReference type="EMBL" id="WAR21806.1"/>
    </source>
</evidence>
<proteinExistence type="predicted"/>
<evidence type="ECO:0000313" key="2">
    <source>
        <dbReference type="Proteomes" id="UP001164746"/>
    </source>
</evidence>
<organism evidence="1 2">
    <name type="scientific">Mya arenaria</name>
    <name type="common">Soft-shell clam</name>
    <dbReference type="NCBI Taxonomy" id="6604"/>
    <lineage>
        <taxon>Eukaryota</taxon>
        <taxon>Metazoa</taxon>
        <taxon>Spiralia</taxon>
        <taxon>Lophotrochozoa</taxon>
        <taxon>Mollusca</taxon>
        <taxon>Bivalvia</taxon>
        <taxon>Autobranchia</taxon>
        <taxon>Heteroconchia</taxon>
        <taxon>Euheterodonta</taxon>
        <taxon>Imparidentia</taxon>
        <taxon>Neoheterodontei</taxon>
        <taxon>Myida</taxon>
        <taxon>Myoidea</taxon>
        <taxon>Myidae</taxon>
        <taxon>Mya</taxon>
    </lineage>
</organism>
<dbReference type="Proteomes" id="UP001164746">
    <property type="component" value="Chromosome 12"/>
</dbReference>
<name>A0ABY7FRF8_MYAAR</name>
<gene>
    <name evidence="1" type="ORF">MAR_015780</name>
</gene>
<keyword evidence="2" id="KW-1185">Reference proteome</keyword>
<accession>A0ABY7FRF8</accession>
<reference evidence="1" key="1">
    <citation type="submission" date="2022-11" db="EMBL/GenBank/DDBJ databases">
        <title>Centuries of genome instability and evolution in soft-shell clam transmissible cancer (bioRxiv).</title>
        <authorList>
            <person name="Hart S.F.M."/>
            <person name="Yonemitsu M.A."/>
            <person name="Giersch R.M."/>
            <person name="Beal B.F."/>
            <person name="Arriagada G."/>
            <person name="Davis B.W."/>
            <person name="Ostrander E.A."/>
            <person name="Goff S.P."/>
            <person name="Metzger M.J."/>
        </authorList>
    </citation>
    <scope>NUCLEOTIDE SEQUENCE</scope>
    <source>
        <strain evidence="1">MELC-2E11</strain>
        <tissue evidence="1">Siphon/mantle</tissue>
    </source>
</reference>